<evidence type="ECO:0008006" key="3">
    <source>
        <dbReference type="Google" id="ProtNLM"/>
    </source>
</evidence>
<dbReference type="AlphaFoldDB" id="A0A4Z0NU30"/>
<proteinExistence type="predicted"/>
<dbReference type="RefSeq" id="WP_135413638.1">
    <property type="nucleotide sequence ID" value="NZ_SRLB01000004.1"/>
</dbReference>
<protein>
    <recommendedName>
        <fullName evidence="3">General secretion pathway protein GspK</fullName>
    </recommendedName>
</protein>
<sequence length="224" mass="23919">MTGASRGIALPAVLVTLAALAAIVTTILPRDRARTDTLAAVERRSRERLLLDAALARGLLALLAPDDPMTEALRQQEEVAWTFAGRELRIALGVESAKLDLNTADPGALAAVLSHALGSSRGAAALETALRERSLALLTSVDQILPLADRFSAAAVRLRDRLTVHGGLAEADAPVSERPVYTLRARLSGRAALRSQTVLIDPETRRFIAVERVDLEDGPNDDLQ</sequence>
<dbReference type="EMBL" id="SRLB01000004">
    <property type="protein sequence ID" value="TGE01034.1"/>
    <property type="molecule type" value="Genomic_DNA"/>
</dbReference>
<evidence type="ECO:0000313" key="2">
    <source>
        <dbReference type="Proteomes" id="UP000297535"/>
    </source>
</evidence>
<accession>A0A4Z0NU30</accession>
<organism evidence="1 2">
    <name type="scientific">Methylobacterium nonmethylotrophicum</name>
    <dbReference type="NCBI Taxonomy" id="1141884"/>
    <lineage>
        <taxon>Bacteria</taxon>
        <taxon>Pseudomonadati</taxon>
        <taxon>Pseudomonadota</taxon>
        <taxon>Alphaproteobacteria</taxon>
        <taxon>Hyphomicrobiales</taxon>
        <taxon>Methylobacteriaceae</taxon>
        <taxon>Methylobacterium</taxon>
    </lineage>
</organism>
<reference evidence="1 2" key="1">
    <citation type="submission" date="2019-04" db="EMBL/GenBank/DDBJ databases">
        <authorList>
            <person name="Feng G."/>
            <person name="Zhu H."/>
        </authorList>
    </citation>
    <scope>NUCLEOTIDE SEQUENCE [LARGE SCALE GENOMIC DNA]</scope>
    <source>
        <strain evidence="1 2">6HR-1</strain>
    </source>
</reference>
<gene>
    <name evidence="1" type="ORF">EU555_05350</name>
</gene>
<name>A0A4Z0NU30_9HYPH</name>
<dbReference type="Proteomes" id="UP000297535">
    <property type="component" value="Unassembled WGS sequence"/>
</dbReference>
<evidence type="ECO:0000313" key="1">
    <source>
        <dbReference type="EMBL" id="TGE01034.1"/>
    </source>
</evidence>
<comment type="caution">
    <text evidence="1">The sequence shown here is derived from an EMBL/GenBank/DDBJ whole genome shotgun (WGS) entry which is preliminary data.</text>
</comment>
<keyword evidence="2" id="KW-1185">Reference proteome</keyword>